<keyword evidence="3 5" id="KW-1133">Transmembrane helix</keyword>
<comment type="subcellular location">
    <subcellularLocation>
        <location evidence="1">Membrane</location>
        <topology evidence="1">Multi-pass membrane protein</topology>
    </subcellularLocation>
</comment>
<protein>
    <submittedName>
        <fullName evidence="6">Disulfide bond formation protein DsbB</fullName>
    </submittedName>
</protein>
<gene>
    <name evidence="6" type="ORF">QO015_002978</name>
</gene>
<keyword evidence="4 5" id="KW-0472">Membrane</keyword>
<dbReference type="RefSeq" id="WP_266278472.1">
    <property type="nucleotide sequence ID" value="NZ_JAPKNF010000001.1"/>
</dbReference>
<evidence type="ECO:0000256" key="2">
    <source>
        <dbReference type="ARBA" id="ARBA00022692"/>
    </source>
</evidence>
<feature type="transmembrane region" description="Helical" evidence="5">
    <location>
        <begin position="73"/>
        <end position="92"/>
    </location>
</feature>
<keyword evidence="7" id="KW-1185">Reference proteome</keyword>
<dbReference type="InterPro" id="IPR003752">
    <property type="entry name" value="DiS_bond_form_DsbB/BdbC"/>
</dbReference>
<feature type="transmembrane region" description="Helical" evidence="5">
    <location>
        <begin position="141"/>
        <end position="162"/>
    </location>
</feature>
<evidence type="ECO:0000256" key="5">
    <source>
        <dbReference type="SAM" id="Phobius"/>
    </source>
</evidence>
<keyword evidence="2 5" id="KW-0812">Transmembrane</keyword>
<dbReference type="Gene3D" id="1.20.1550.10">
    <property type="entry name" value="DsbB-like"/>
    <property type="match status" value="1"/>
</dbReference>
<accession>A0ABU0M982</accession>
<comment type="caution">
    <text evidence="6">The sequence shown here is derived from an EMBL/GenBank/DDBJ whole genome shotgun (WGS) entry which is preliminary data.</text>
</comment>
<reference evidence="6 7" key="1">
    <citation type="submission" date="2023-07" db="EMBL/GenBank/DDBJ databases">
        <title>Genomic Encyclopedia of Type Strains, Phase IV (KMG-IV): sequencing the most valuable type-strain genomes for metagenomic binning, comparative biology and taxonomic classification.</title>
        <authorList>
            <person name="Goeker M."/>
        </authorList>
    </citation>
    <scope>NUCLEOTIDE SEQUENCE [LARGE SCALE GENOMIC DNA]</scope>
    <source>
        <strain evidence="6 7">B1-1</strain>
    </source>
</reference>
<dbReference type="PIRSF" id="PIRSF033913">
    <property type="entry name" value="S-S_format_DsbB"/>
    <property type="match status" value="1"/>
</dbReference>
<proteinExistence type="predicted"/>
<evidence type="ECO:0000256" key="3">
    <source>
        <dbReference type="ARBA" id="ARBA00022989"/>
    </source>
</evidence>
<dbReference type="InterPro" id="IPR024199">
    <property type="entry name" value="Uncharacterised_DsbB"/>
</dbReference>
<sequence>MADGKRLFLAGLAFLLGLAAIAGAWAFQIFGGYAPCKLCLEQRIPYYAGLPLLFVAILFLIADRHLPLARTLALLAGLAFLIGTGLGVYHAGVEWHWWIGPADCGGGVATTADAGDLLTQIGKTKVVSCTDAALRVAGLSFAGWNALVSALVALLALAAALGRSDRGA</sequence>
<evidence type="ECO:0000313" key="7">
    <source>
        <dbReference type="Proteomes" id="UP001223743"/>
    </source>
</evidence>
<evidence type="ECO:0000313" key="6">
    <source>
        <dbReference type="EMBL" id="MDQ0517365.1"/>
    </source>
</evidence>
<dbReference type="Pfam" id="PF02600">
    <property type="entry name" value="DsbB"/>
    <property type="match status" value="1"/>
</dbReference>
<evidence type="ECO:0000256" key="1">
    <source>
        <dbReference type="ARBA" id="ARBA00004141"/>
    </source>
</evidence>
<dbReference type="EMBL" id="JAUSWJ010000001">
    <property type="protein sequence ID" value="MDQ0517365.1"/>
    <property type="molecule type" value="Genomic_DNA"/>
</dbReference>
<evidence type="ECO:0000256" key="4">
    <source>
        <dbReference type="ARBA" id="ARBA00023136"/>
    </source>
</evidence>
<organism evidence="6 7">
    <name type="scientific">Kaistia geumhonensis</name>
    <dbReference type="NCBI Taxonomy" id="410839"/>
    <lineage>
        <taxon>Bacteria</taxon>
        <taxon>Pseudomonadati</taxon>
        <taxon>Pseudomonadota</taxon>
        <taxon>Alphaproteobacteria</taxon>
        <taxon>Hyphomicrobiales</taxon>
        <taxon>Kaistiaceae</taxon>
        <taxon>Kaistia</taxon>
    </lineage>
</organism>
<feature type="transmembrane region" description="Helical" evidence="5">
    <location>
        <begin position="44"/>
        <end position="61"/>
    </location>
</feature>
<name>A0ABU0M982_9HYPH</name>
<dbReference type="InterPro" id="IPR023380">
    <property type="entry name" value="DsbB-like_sf"/>
</dbReference>
<dbReference type="Proteomes" id="UP001223743">
    <property type="component" value="Unassembled WGS sequence"/>
</dbReference>
<dbReference type="SUPFAM" id="SSF158442">
    <property type="entry name" value="DsbB-like"/>
    <property type="match status" value="1"/>
</dbReference>